<evidence type="ECO:0000313" key="2">
    <source>
        <dbReference type="Proteomes" id="UP001235939"/>
    </source>
</evidence>
<proteinExistence type="predicted"/>
<dbReference type="InterPro" id="IPR001888">
    <property type="entry name" value="Transposase_1"/>
</dbReference>
<feature type="non-terminal residue" evidence="1">
    <location>
        <position position="1"/>
    </location>
</feature>
<name>A0ABY6LGI0_9ARAC</name>
<reference evidence="1 2" key="1">
    <citation type="submission" date="2022-01" db="EMBL/GenBank/DDBJ databases">
        <title>A chromosomal length assembly of Cordylochernes scorpioides.</title>
        <authorList>
            <person name="Zeh D."/>
            <person name="Zeh J."/>
        </authorList>
    </citation>
    <scope>NUCLEOTIDE SEQUENCE [LARGE SCALE GENOMIC DNA]</scope>
    <source>
        <strain evidence="1">IN4F17</strain>
        <tissue evidence="1">Whole Body</tissue>
    </source>
</reference>
<sequence length="345" mass="40430">MESVKDEKRVGRPILHRNPEKVSQISNLIKENSRIGLRDIEEETGISKSLVESIIKEDLQLKKTPSKFVPKMLTIQQKENRVEVAKKKKKMLEMVEENPNWKEKVITGDETWVYGYDPETKRQSIEWKGKDEPRTKKSRLCKSKNKVLLVTFFDIKGIVHYEYLEEGQTINKESYLNIMRRVRESIRLKRSEMWSSKNWIIHHAYGDAVMSRRRVFEWYKRFKEGREETADNERTGRQSTSTTPEKVDKVLELVRENRQITVREVAEEAGISFGSTQSIMKDILGVRRLNAVLVPKDLSFDQKNARKETASLNLEATTDDPELLKRVITGDETWIYCFDSETTQQ</sequence>
<organism evidence="1 2">
    <name type="scientific">Cordylochernes scorpioides</name>
    <dbReference type="NCBI Taxonomy" id="51811"/>
    <lineage>
        <taxon>Eukaryota</taxon>
        <taxon>Metazoa</taxon>
        <taxon>Ecdysozoa</taxon>
        <taxon>Arthropoda</taxon>
        <taxon>Chelicerata</taxon>
        <taxon>Arachnida</taxon>
        <taxon>Pseudoscorpiones</taxon>
        <taxon>Cheliferoidea</taxon>
        <taxon>Chernetidae</taxon>
        <taxon>Cordylochernes</taxon>
    </lineage>
</organism>
<gene>
    <name evidence="1" type="ORF">LAZ67_17002259</name>
</gene>
<dbReference type="PANTHER" id="PTHR46060">
    <property type="entry name" value="MARINER MOS1 TRANSPOSASE-LIKE PROTEIN"/>
    <property type="match status" value="1"/>
</dbReference>
<dbReference type="PANTHER" id="PTHR46060:SF1">
    <property type="entry name" value="MARINER MOS1 TRANSPOSASE-LIKE PROTEIN"/>
    <property type="match status" value="1"/>
</dbReference>
<dbReference type="InterPro" id="IPR052709">
    <property type="entry name" value="Transposase-MT_Hybrid"/>
</dbReference>
<accession>A0ABY6LGI0</accession>
<evidence type="ECO:0008006" key="3">
    <source>
        <dbReference type="Google" id="ProtNLM"/>
    </source>
</evidence>
<dbReference type="EMBL" id="CP092879">
    <property type="protein sequence ID" value="UYV79351.1"/>
    <property type="molecule type" value="Genomic_DNA"/>
</dbReference>
<evidence type="ECO:0000313" key="1">
    <source>
        <dbReference type="EMBL" id="UYV79351.1"/>
    </source>
</evidence>
<dbReference type="InterPro" id="IPR036397">
    <property type="entry name" value="RNaseH_sf"/>
</dbReference>
<keyword evidence="2" id="KW-1185">Reference proteome</keyword>
<dbReference type="Proteomes" id="UP001235939">
    <property type="component" value="Chromosome 17"/>
</dbReference>
<dbReference type="Pfam" id="PF01359">
    <property type="entry name" value="Transposase_1"/>
    <property type="match status" value="1"/>
</dbReference>
<dbReference type="Gene3D" id="3.30.420.10">
    <property type="entry name" value="Ribonuclease H-like superfamily/Ribonuclease H"/>
    <property type="match status" value="1"/>
</dbReference>
<protein>
    <recommendedName>
        <fullName evidence="3">Transposase</fullName>
    </recommendedName>
</protein>